<feature type="chain" id="PRO_5029531266" evidence="1">
    <location>
        <begin position="24"/>
        <end position="254"/>
    </location>
</feature>
<dbReference type="InParanoid" id="A0A7M7MCN0"/>
<dbReference type="KEGG" id="vde:111252609"/>
<evidence type="ECO:0000313" key="3">
    <source>
        <dbReference type="Proteomes" id="UP000594260"/>
    </source>
</evidence>
<dbReference type="GeneID" id="111252609"/>
<dbReference type="RefSeq" id="XP_022666527.1">
    <property type="nucleotide sequence ID" value="XM_022810792.1"/>
</dbReference>
<dbReference type="OrthoDB" id="10051804at2759"/>
<name>A0A7M7MCN0_VARDE</name>
<dbReference type="Proteomes" id="UP000594260">
    <property type="component" value="Unplaced"/>
</dbReference>
<reference evidence="2" key="1">
    <citation type="submission" date="2021-01" db="UniProtKB">
        <authorList>
            <consortium name="EnsemblMetazoa"/>
        </authorList>
    </citation>
    <scope>IDENTIFICATION</scope>
</reference>
<organism evidence="2 3">
    <name type="scientific">Varroa destructor</name>
    <name type="common">Honeybee mite</name>
    <dbReference type="NCBI Taxonomy" id="109461"/>
    <lineage>
        <taxon>Eukaryota</taxon>
        <taxon>Metazoa</taxon>
        <taxon>Ecdysozoa</taxon>
        <taxon>Arthropoda</taxon>
        <taxon>Chelicerata</taxon>
        <taxon>Arachnida</taxon>
        <taxon>Acari</taxon>
        <taxon>Parasitiformes</taxon>
        <taxon>Mesostigmata</taxon>
        <taxon>Gamasina</taxon>
        <taxon>Dermanyssoidea</taxon>
        <taxon>Varroidae</taxon>
        <taxon>Varroa</taxon>
    </lineage>
</organism>
<dbReference type="EnsemblMetazoa" id="XM_022810792">
    <property type="protein sequence ID" value="XP_022666527"/>
    <property type="gene ID" value="LOC111252609"/>
</dbReference>
<dbReference type="PANTHER" id="PTHR33964">
    <property type="entry name" value="RE45066P-RELATED"/>
    <property type="match status" value="1"/>
</dbReference>
<dbReference type="OMA" id="HKSEACA"/>
<accession>A0A7M7MCN0</accession>
<dbReference type="AlphaFoldDB" id="A0A7M7MCN0"/>
<proteinExistence type="predicted"/>
<sequence>MFCVLKHLVLCGLLEGFVLGVLASKQDIGQPDCSYDYLDRCGQDLFLWHTDADNVRAPITATELEEHCERQDAAETCVRARAENCTAGLVKGTIRFFLDAIRDEFETRCDPTTAQHDAYLRIAPCLNKLSDKLRNCSIDFILSTDRAANDSIGKPLREKIPPVCCNFAFYTECMCTAVRTCGEDAETFMRSILTTIAGDFVNGACGSYEPNSEVCKLHKRQNKNIATSLENSSYKDIHTFVSALDKLAISLSSR</sequence>
<keyword evidence="1" id="KW-0732">Signal</keyword>
<keyword evidence="3" id="KW-1185">Reference proteome</keyword>
<protein>
    <submittedName>
        <fullName evidence="2">Uncharacterized protein</fullName>
    </submittedName>
</protein>
<dbReference type="PANTHER" id="PTHR33964:SF1">
    <property type="entry name" value="RE45066P"/>
    <property type="match status" value="1"/>
</dbReference>
<evidence type="ECO:0000256" key="1">
    <source>
        <dbReference type="SAM" id="SignalP"/>
    </source>
</evidence>
<feature type="signal peptide" evidence="1">
    <location>
        <begin position="1"/>
        <end position="23"/>
    </location>
</feature>
<evidence type="ECO:0000313" key="2">
    <source>
        <dbReference type="EnsemblMetazoa" id="XP_022666527"/>
    </source>
</evidence>